<dbReference type="InterPro" id="IPR043066">
    <property type="entry name" value="CsoSCA_C_sf"/>
</dbReference>
<comment type="cofactor">
    <cofactor evidence="1">
        <name>Zn(2+)</name>
        <dbReference type="ChEBI" id="CHEBI:29105"/>
    </cofactor>
</comment>
<evidence type="ECO:0000256" key="9">
    <source>
        <dbReference type="ARBA" id="ARBA00024021"/>
    </source>
</evidence>
<feature type="domain" description="Carboxysome Shell Carbonic Anhydrase N-terminal" evidence="17">
    <location>
        <begin position="53"/>
        <end position="145"/>
    </location>
</feature>
<dbReference type="AlphaFoldDB" id="A0A6B1FAV5"/>
<evidence type="ECO:0000259" key="17">
    <source>
        <dbReference type="Pfam" id="PF20687"/>
    </source>
</evidence>
<dbReference type="Pfam" id="PF20686">
    <property type="entry name" value="CsoSCA_cat"/>
    <property type="match status" value="1"/>
</dbReference>
<gene>
    <name evidence="18" type="ORF">F4162_00075</name>
</gene>
<evidence type="ECO:0000256" key="12">
    <source>
        <dbReference type="ARBA" id="ARBA00048348"/>
    </source>
</evidence>
<dbReference type="GO" id="GO:0004089">
    <property type="term" value="F:carbonate dehydratase activity"/>
    <property type="evidence" value="ECO:0007669"/>
    <property type="project" value="UniProtKB-UniRule"/>
</dbReference>
<protein>
    <recommendedName>
        <fullName evidence="10 13">Carboxysome shell carbonic anhydrase</fullName>
        <ecNumber evidence="2 13">4.2.1.1</ecNumber>
    </recommendedName>
</protein>
<dbReference type="GO" id="GO:0015977">
    <property type="term" value="P:carbon fixation"/>
    <property type="evidence" value="ECO:0007669"/>
    <property type="project" value="UniProtKB-UniRule"/>
</dbReference>
<dbReference type="Gene3D" id="3.30.1330.140">
    <property type="entry name" value="Carboxysome Shell Carbonic Anhydrase, C-terminal domain"/>
    <property type="match status" value="1"/>
</dbReference>
<evidence type="ECO:0000256" key="5">
    <source>
        <dbReference type="ARBA" id="ARBA00023239"/>
    </source>
</evidence>
<evidence type="ECO:0000256" key="1">
    <source>
        <dbReference type="ARBA" id="ARBA00001947"/>
    </source>
</evidence>
<evidence type="ECO:0000256" key="7">
    <source>
        <dbReference type="ARBA" id="ARBA00023587"/>
    </source>
</evidence>
<evidence type="ECO:0000256" key="2">
    <source>
        <dbReference type="ARBA" id="ARBA00012925"/>
    </source>
</evidence>
<evidence type="ECO:0000256" key="6">
    <source>
        <dbReference type="ARBA" id="ARBA00023300"/>
    </source>
</evidence>
<feature type="region of interest" description="Disordered" evidence="14">
    <location>
        <begin position="1"/>
        <end position="59"/>
    </location>
</feature>
<keyword evidence="8" id="KW-1282">Carboxysome</keyword>
<dbReference type="GO" id="GO:0031470">
    <property type="term" value="C:carboxysome"/>
    <property type="evidence" value="ECO:0007669"/>
    <property type="project" value="UniProtKB-SubCell"/>
</dbReference>
<organism evidence="18">
    <name type="scientific">Synechococcus sp. SB0676_bin_10</name>
    <dbReference type="NCBI Taxonomy" id="2604869"/>
    <lineage>
        <taxon>Bacteria</taxon>
        <taxon>Bacillati</taxon>
        <taxon>Cyanobacteriota</taxon>
        <taxon>Cyanophyceae</taxon>
        <taxon>Synechococcales</taxon>
        <taxon>Synechococcaceae</taxon>
        <taxon>Synechococcus</taxon>
    </lineage>
</organism>
<dbReference type="InterPro" id="IPR048619">
    <property type="entry name" value="CsoSCA_N"/>
</dbReference>
<comment type="subcellular location">
    <subcellularLocation>
        <location evidence="7">Carboxysome</location>
    </subcellularLocation>
</comment>
<keyword evidence="4" id="KW-0862">Zinc</keyword>
<keyword evidence="11" id="KW-1283">Bacterial microcompartment</keyword>
<feature type="region of interest" description="Disordered" evidence="14">
    <location>
        <begin position="496"/>
        <end position="515"/>
    </location>
</feature>
<comment type="catalytic activity">
    <reaction evidence="12">
        <text>hydrogencarbonate + H(+) = CO2 + H2O</text>
        <dbReference type="Rhea" id="RHEA:10748"/>
        <dbReference type="ChEBI" id="CHEBI:15377"/>
        <dbReference type="ChEBI" id="CHEBI:15378"/>
        <dbReference type="ChEBI" id="CHEBI:16526"/>
        <dbReference type="ChEBI" id="CHEBI:17544"/>
        <dbReference type="EC" id="4.2.1.1"/>
    </reaction>
</comment>
<evidence type="ECO:0000259" key="16">
    <source>
        <dbReference type="Pfam" id="PF20686"/>
    </source>
</evidence>
<evidence type="ECO:0000256" key="14">
    <source>
        <dbReference type="SAM" id="MobiDB-lite"/>
    </source>
</evidence>
<evidence type="ECO:0000256" key="10">
    <source>
        <dbReference type="ARBA" id="ARBA00024121"/>
    </source>
</evidence>
<dbReference type="Pfam" id="PF08936">
    <property type="entry name" value="CsoSCA_C"/>
    <property type="match status" value="1"/>
</dbReference>
<comment type="similarity">
    <text evidence="9">Belongs to the beta-class carbonic anhydrase family. CsoSCA subfamily.</text>
</comment>
<dbReference type="InterPro" id="IPR048620">
    <property type="entry name" value="CsoSCA_C"/>
</dbReference>
<dbReference type="InterPro" id="IPR048539">
    <property type="entry name" value="CsoSCA_cat"/>
</dbReference>
<proteinExistence type="inferred from homology"/>
<evidence type="ECO:0000256" key="4">
    <source>
        <dbReference type="ARBA" id="ARBA00022833"/>
    </source>
</evidence>
<evidence type="ECO:0000256" key="3">
    <source>
        <dbReference type="ARBA" id="ARBA00022723"/>
    </source>
</evidence>
<dbReference type="EMBL" id="VYDO01000004">
    <property type="protein sequence ID" value="MYG37442.1"/>
    <property type="molecule type" value="Genomic_DNA"/>
</dbReference>
<sequence>MFARRDPYPSLGPTAPRRRPPRRDGRPPVGALPSPGLSTPQPEDPVAATGPLHPLTNRERNQQLRTYDSHVKGSFDNIVEVLKRISALQHEPDFEQKAQALALDELGFPLPEHILAQAWVTQLDMRSLFAWCVFETYKRTSAAFFTSDPLGGPEDPTFDAFVREDCGFHLLDVSPCADGRLAHAISYALRLPFSSVRRRPYAGAMFDVERTVTRWIKTEHRRHREGVPNQAHEDTRYLKVVVYHFSSLDPHHQGCAAHGSNDAQAARSGLSRLHDFRQAVENSFCCGASVTLLLLGLDTDTDAIRIHVPTADGATNLNRWLDAREVYSQTVAMAPEEARAAIGERVRQDAGGAIEEGMVRFISRLLENNISQIDFVRQFHHGAYGDAGHAERFIGVGIGFKEIHLRNLTYFAHMETVEEGAADLDVGIKIFKGLNISRGLPVPVVIRYDFHSSVPGSRERAVRSCERIAAAVHGRYQDLSRQGLLHTLLTVRDGDHHKPPEVLGSSLQAPVGEAH</sequence>
<evidence type="ECO:0000256" key="8">
    <source>
        <dbReference type="ARBA" id="ARBA00023669"/>
    </source>
</evidence>
<dbReference type="Gene3D" id="1.20.120.1310">
    <property type="entry name" value="Carboxysome Shell Carbonic Anhydrase, N-terminal helical domain"/>
    <property type="match status" value="1"/>
</dbReference>
<dbReference type="NCBIfam" id="TIGR02701">
    <property type="entry name" value="shell_carb_anhy"/>
    <property type="match status" value="1"/>
</dbReference>
<keyword evidence="5" id="KW-0456">Lyase</keyword>
<dbReference type="GO" id="GO:0046872">
    <property type="term" value="F:metal ion binding"/>
    <property type="evidence" value="ECO:0007669"/>
    <property type="project" value="UniProtKB-KW"/>
</dbReference>
<feature type="domain" description="Carboxysome Shell Carbonic Anhydrase C-terminal" evidence="15">
    <location>
        <begin position="390"/>
        <end position="506"/>
    </location>
</feature>
<dbReference type="InterPro" id="IPR014074">
    <property type="entry name" value="Carboxysome_shell_carb_anhy"/>
</dbReference>
<accession>A0A6B1FAV5</accession>
<evidence type="ECO:0000256" key="13">
    <source>
        <dbReference type="NCBIfam" id="TIGR02701"/>
    </source>
</evidence>
<evidence type="ECO:0000313" key="18">
    <source>
        <dbReference type="EMBL" id="MYG37442.1"/>
    </source>
</evidence>
<reference evidence="18" key="1">
    <citation type="submission" date="2019-09" db="EMBL/GenBank/DDBJ databases">
        <title>Characterisation of the sponge microbiome using genome-centric metagenomics.</title>
        <authorList>
            <person name="Engelberts J.P."/>
            <person name="Robbins S.J."/>
            <person name="De Goeij J.M."/>
            <person name="Aranda M."/>
            <person name="Bell S.C."/>
            <person name="Webster N.S."/>
        </authorList>
    </citation>
    <scope>NUCLEOTIDE SEQUENCE</scope>
    <source>
        <strain evidence="18">SB0676_bin_10</strain>
    </source>
</reference>
<keyword evidence="3" id="KW-0479">Metal-binding</keyword>
<feature type="domain" description="Carboxysome Shell Carbonic Anhydrase catalytic" evidence="16">
    <location>
        <begin position="159"/>
        <end position="389"/>
    </location>
</feature>
<dbReference type="Pfam" id="PF20687">
    <property type="entry name" value="CsoSCA_N"/>
    <property type="match status" value="1"/>
</dbReference>
<evidence type="ECO:0000259" key="15">
    <source>
        <dbReference type="Pfam" id="PF08936"/>
    </source>
</evidence>
<evidence type="ECO:0000256" key="11">
    <source>
        <dbReference type="ARBA" id="ARBA00024446"/>
    </source>
</evidence>
<dbReference type="EC" id="4.2.1.1" evidence="2 13"/>
<comment type="caution">
    <text evidence="18">The sequence shown here is derived from an EMBL/GenBank/DDBJ whole genome shotgun (WGS) entry which is preliminary data.</text>
</comment>
<name>A0A6B1FAV5_9SYNE</name>
<dbReference type="InterPro" id="IPR043065">
    <property type="entry name" value="CsoSCA_N_sf"/>
</dbReference>
<keyword evidence="6" id="KW-0120">Carbon dioxide fixation</keyword>